<evidence type="ECO:0000313" key="7">
    <source>
        <dbReference type="RefSeq" id="XP_041436662.1"/>
    </source>
</evidence>
<evidence type="ECO:0000313" key="6">
    <source>
        <dbReference type="Proteomes" id="UP000186698"/>
    </source>
</evidence>
<dbReference type="OrthoDB" id="1700726at2759"/>
<gene>
    <name evidence="7 8" type="primary">LOC108705086</name>
</gene>
<dbReference type="InterPro" id="IPR042099">
    <property type="entry name" value="ANL_N_sf"/>
</dbReference>
<proteinExistence type="predicted"/>
<feature type="region of interest" description="Disordered" evidence="4">
    <location>
        <begin position="467"/>
        <end position="486"/>
    </location>
</feature>
<dbReference type="PANTHER" id="PTHR43272:SF110">
    <property type="entry name" value="LONG-CHAIN-FATTY-ACID--COA LIGASE ACSBG2"/>
    <property type="match status" value="1"/>
</dbReference>
<keyword evidence="2" id="KW-0276">Fatty acid metabolism</keyword>
<feature type="compositionally biased region" description="Basic and acidic residues" evidence="4">
    <location>
        <begin position="146"/>
        <end position="168"/>
    </location>
</feature>
<evidence type="ECO:0000256" key="1">
    <source>
        <dbReference type="ARBA" id="ARBA00022598"/>
    </source>
</evidence>
<feature type="compositionally biased region" description="Polar residues" evidence="4">
    <location>
        <begin position="470"/>
        <end position="485"/>
    </location>
</feature>
<evidence type="ECO:0000259" key="5">
    <source>
        <dbReference type="Pfam" id="PF00501"/>
    </source>
</evidence>
<evidence type="ECO:0000256" key="2">
    <source>
        <dbReference type="ARBA" id="ARBA00022832"/>
    </source>
</evidence>
<feature type="region of interest" description="Disordered" evidence="4">
    <location>
        <begin position="106"/>
        <end position="175"/>
    </location>
</feature>
<dbReference type="RefSeq" id="XP_041436662.1">
    <property type="nucleotide sequence ID" value="XM_041580728.1"/>
</dbReference>
<dbReference type="Gene3D" id="3.40.50.12780">
    <property type="entry name" value="N-terminal domain of ligase-like"/>
    <property type="match status" value="1"/>
</dbReference>
<feature type="region of interest" description="Disordered" evidence="4">
    <location>
        <begin position="584"/>
        <end position="615"/>
    </location>
</feature>
<keyword evidence="2" id="KW-0443">Lipid metabolism</keyword>
<feature type="compositionally biased region" description="Basic and acidic residues" evidence="4">
    <location>
        <begin position="511"/>
        <end position="520"/>
    </location>
</feature>
<dbReference type="EC" id="6.2.1.3" evidence="3"/>
<dbReference type="Proteomes" id="UP000186698">
    <property type="component" value="Chromosome 1S"/>
</dbReference>
<accession>A0A8J1M4N7</accession>
<feature type="region of interest" description="Disordered" evidence="4">
    <location>
        <begin position="27"/>
        <end position="61"/>
    </location>
</feature>
<evidence type="ECO:0000256" key="3">
    <source>
        <dbReference type="ARBA" id="ARBA00026121"/>
    </source>
</evidence>
<dbReference type="AlphaFoldDB" id="A0A8J1M4N7"/>
<feature type="compositionally biased region" description="Basic and acidic residues" evidence="4">
    <location>
        <begin position="598"/>
        <end position="608"/>
    </location>
</feature>
<dbReference type="GO" id="GO:0004467">
    <property type="term" value="F:long-chain fatty acid-CoA ligase activity"/>
    <property type="evidence" value="ECO:0000318"/>
    <property type="project" value="GO_Central"/>
</dbReference>
<feature type="domain" description="AMP-dependent synthetase/ligase" evidence="5">
    <location>
        <begin position="677"/>
        <end position="1082"/>
    </location>
</feature>
<dbReference type="GO" id="GO:0016020">
    <property type="term" value="C:membrane"/>
    <property type="evidence" value="ECO:0000318"/>
    <property type="project" value="GO_Central"/>
</dbReference>
<dbReference type="Pfam" id="PF00501">
    <property type="entry name" value="AMP-binding"/>
    <property type="match status" value="1"/>
</dbReference>
<keyword evidence="1" id="KW-0436">Ligase</keyword>
<name>A0A8J1M4N7_XENLA</name>
<dbReference type="SUPFAM" id="SSF56801">
    <property type="entry name" value="Acetyl-CoA synthetase-like"/>
    <property type="match status" value="1"/>
</dbReference>
<feature type="region of interest" description="Disordered" evidence="4">
    <location>
        <begin position="509"/>
        <end position="560"/>
    </location>
</feature>
<dbReference type="RefSeq" id="XP_041436663.1">
    <property type="nucleotide sequence ID" value="XM_041580729.1"/>
</dbReference>
<dbReference type="GO" id="GO:0005783">
    <property type="term" value="C:endoplasmic reticulum"/>
    <property type="evidence" value="ECO:0000318"/>
    <property type="project" value="GO_Central"/>
</dbReference>
<feature type="region of interest" description="Disordered" evidence="4">
    <location>
        <begin position="207"/>
        <end position="252"/>
    </location>
</feature>
<evidence type="ECO:0000313" key="8">
    <source>
        <dbReference type="RefSeq" id="XP_041436663.1"/>
    </source>
</evidence>
<protein>
    <recommendedName>
        <fullName evidence="3">long-chain-fatty-acid--CoA ligase</fullName>
        <ecNumber evidence="3">6.2.1.3</ecNumber>
    </recommendedName>
</protein>
<organism evidence="6 7">
    <name type="scientific">Xenopus laevis</name>
    <name type="common">African clawed frog</name>
    <dbReference type="NCBI Taxonomy" id="8355"/>
    <lineage>
        <taxon>Eukaryota</taxon>
        <taxon>Metazoa</taxon>
        <taxon>Chordata</taxon>
        <taxon>Craniata</taxon>
        <taxon>Vertebrata</taxon>
        <taxon>Euteleostomi</taxon>
        <taxon>Amphibia</taxon>
        <taxon>Batrachia</taxon>
        <taxon>Anura</taxon>
        <taxon>Pipoidea</taxon>
        <taxon>Pipidae</taxon>
        <taxon>Xenopodinae</taxon>
        <taxon>Xenopus</taxon>
        <taxon>Xenopus</taxon>
    </lineage>
</organism>
<dbReference type="GeneID" id="108705086"/>
<sequence length="1150" mass="129459">MASLETTQVQYEAPSDSFVEISEMEEAKELSHRATGDIGQEPLQESAANEKIEVSQESPWSFVDISESGECKEPEECATKAEMLPYRGPGESNETTSSFMVISECGETKNASPETKREAENETTSERGNVAFLNSTNSFVDLSESEEMREPLKESTREDEFDASEKATSDQVHAQYKQRTDSFAIFCEFEDNINLIPEATHEDLLQEATSEDASQEPTSNIYKERKDKTEGVVFQNQQKSQRKGPEDGTDLPHMVMCDFEGVSMESEAQLTREAHWSEYEATTIQRKEMSQETIYTFTDITTESKTTAEQLEVFTSPTHEPHHEASALHQLQYEATMKEYKGRNKVQPKKVTVEQLHKSPKEVTTEEDIDLTHESTCTCNDVTTNIERNNEPEQTMESLMAAGLNVFPKATMALQLASDCKKGKEQVKENICQDEYRSTLAVTMERGADMTNKQYCTAGTNFESRKETHQNVTGEIPNQNIINPTNEDRNKLSEWEAIAVQLNVSEWPQEDTNKKVKRQPDLGNTQEKPKKKKANAKGSDPLGETEESHPGTVEGTNKEQHEELARLIVWDELKGKLQYLAQEENKKEPTRRKVQVTESDKEEAHVAQREAQGGRAGSTGPFYYGWSGNAQLLAPAQTLWTVQRDGAVRLRMESSGAGSEPPLTVAQLMADAVRWFGQQVALCVREAEEWQRITYLQYGKQCRAVSKGLIRIGLERFHGALILGKNSPEWFMAEVGSIMAGGLAVVIDPLCTASECVDVALRTDTQVILLQDRGQLRKVLQVLRTLPHVKAIVQWEGDKEETHPRLYTWEELILLGMEVPDSKLDDVIASQKPNQCCAVFYTEDNPRGVMLSHDNLTWVSQTTCKLLNLNKHDVVISYLPLNQVAVQLFDLWIPLCCGGTTYFAEADALKKSLLPTLREVRPTRFLGLPWFWEKIQTRWMTLEEKTKLFPRKILAWGRGVGLRKYQKEGAGAAPWGYCLARRLVFHPVRVTLGLDRCSLCYVGTVPITHGTMEYYGSLGLTLLNVYGMNESCGLHSMELPNAWRTKSSGLEIPGCRTRITEPLTEATGELCLWGRHVFMGYLGMEKETQAALDDEGHLLTSDLGRRDSSGFLYVTEWGAGKEWGAGAYERPISHGGTQHRWSSEGLYMEI</sequence>
<reference evidence="7 8" key="1">
    <citation type="submission" date="2025-04" db="UniProtKB">
        <authorList>
            <consortium name="RefSeq"/>
        </authorList>
    </citation>
    <scope>IDENTIFICATION</scope>
    <source>
        <strain evidence="7 8">J_2021</strain>
        <tissue evidence="7 8">Erythrocytes</tissue>
    </source>
</reference>
<dbReference type="PANTHER" id="PTHR43272">
    <property type="entry name" value="LONG-CHAIN-FATTY-ACID--COA LIGASE"/>
    <property type="match status" value="1"/>
</dbReference>
<evidence type="ECO:0000256" key="4">
    <source>
        <dbReference type="SAM" id="MobiDB-lite"/>
    </source>
</evidence>
<dbReference type="InterPro" id="IPR000873">
    <property type="entry name" value="AMP-dep_synth/lig_dom"/>
</dbReference>
<keyword evidence="6" id="KW-1185">Reference proteome</keyword>